<gene>
    <name evidence="10" type="ORF">THAOC_18527</name>
</gene>
<feature type="compositionally biased region" description="Basic residues" evidence="9">
    <location>
        <begin position="141"/>
        <end position="151"/>
    </location>
</feature>
<accession>K0SRT2</accession>
<evidence type="ECO:0000256" key="3">
    <source>
        <dbReference type="ARBA" id="ARBA00006263"/>
    </source>
</evidence>
<dbReference type="PANTHER" id="PTHR34308:SF1">
    <property type="entry name" value="COBALAMIN BIOSYNTHESIS PROTEIN CBIB"/>
    <property type="match status" value="1"/>
</dbReference>
<organism evidence="10 11">
    <name type="scientific">Thalassiosira oceanica</name>
    <name type="common">Marine diatom</name>
    <dbReference type="NCBI Taxonomy" id="159749"/>
    <lineage>
        <taxon>Eukaryota</taxon>
        <taxon>Sar</taxon>
        <taxon>Stramenopiles</taxon>
        <taxon>Ochrophyta</taxon>
        <taxon>Bacillariophyta</taxon>
        <taxon>Coscinodiscophyceae</taxon>
        <taxon>Thalassiosirophycidae</taxon>
        <taxon>Thalassiosirales</taxon>
        <taxon>Thalassiosiraceae</taxon>
        <taxon>Thalassiosira</taxon>
    </lineage>
</organism>
<evidence type="ECO:0000256" key="7">
    <source>
        <dbReference type="ARBA" id="ARBA00022989"/>
    </source>
</evidence>
<evidence type="ECO:0000256" key="2">
    <source>
        <dbReference type="ARBA" id="ARBA00004953"/>
    </source>
</evidence>
<reference evidence="10 11" key="1">
    <citation type="journal article" date="2012" name="Genome Biol.">
        <title>Genome and low-iron response of an oceanic diatom adapted to chronic iron limitation.</title>
        <authorList>
            <person name="Lommer M."/>
            <person name="Specht M."/>
            <person name="Roy A.S."/>
            <person name="Kraemer L."/>
            <person name="Andreson R."/>
            <person name="Gutowska M.A."/>
            <person name="Wolf J."/>
            <person name="Bergner S.V."/>
            <person name="Schilhabel M.B."/>
            <person name="Klostermeier U.C."/>
            <person name="Beiko R.G."/>
            <person name="Rosenstiel P."/>
            <person name="Hippler M."/>
            <person name="Laroche J."/>
        </authorList>
    </citation>
    <scope>NUCLEOTIDE SEQUENCE [LARGE SCALE GENOMIC DNA]</scope>
    <source>
        <strain evidence="10 11">CCMP1005</strain>
    </source>
</reference>
<evidence type="ECO:0000256" key="6">
    <source>
        <dbReference type="ARBA" id="ARBA00022692"/>
    </source>
</evidence>
<evidence type="ECO:0000256" key="4">
    <source>
        <dbReference type="ARBA" id="ARBA00022475"/>
    </source>
</evidence>
<keyword evidence="8" id="KW-0472">Membrane</keyword>
<evidence type="ECO:0000256" key="5">
    <source>
        <dbReference type="ARBA" id="ARBA00022573"/>
    </source>
</evidence>
<proteinExistence type="inferred from homology"/>
<comment type="similarity">
    <text evidence="3">Belongs to the CobD/CbiB family.</text>
</comment>
<feature type="region of interest" description="Disordered" evidence="9">
    <location>
        <begin position="32"/>
        <end position="53"/>
    </location>
</feature>
<evidence type="ECO:0000256" key="9">
    <source>
        <dbReference type="SAM" id="MobiDB-lite"/>
    </source>
</evidence>
<comment type="subcellular location">
    <subcellularLocation>
        <location evidence="1">Cell membrane</location>
        <topology evidence="1">Multi-pass membrane protein</topology>
    </subcellularLocation>
</comment>
<evidence type="ECO:0000256" key="1">
    <source>
        <dbReference type="ARBA" id="ARBA00004651"/>
    </source>
</evidence>
<feature type="compositionally biased region" description="Low complexity" evidence="9">
    <location>
        <begin position="169"/>
        <end position="182"/>
    </location>
</feature>
<feature type="region of interest" description="Disordered" evidence="9">
    <location>
        <begin position="75"/>
        <end position="189"/>
    </location>
</feature>
<feature type="compositionally biased region" description="Low complexity" evidence="9">
    <location>
        <begin position="90"/>
        <end position="102"/>
    </location>
</feature>
<evidence type="ECO:0008006" key="12">
    <source>
        <dbReference type="Google" id="ProtNLM"/>
    </source>
</evidence>
<keyword evidence="6" id="KW-0812">Transmembrane</keyword>
<feature type="compositionally biased region" description="Basic and acidic residues" evidence="9">
    <location>
        <begin position="152"/>
        <end position="161"/>
    </location>
</feature>
<feature type="compositionally biased region" description="Low complexity" evidence="9">
    <location>
        <begin position="117"/>
        <end position="130"/>
    </location>
</feature>
<evidence type="ECO:0000313" key="10">
    <source>
        <dbReference type="EMBL" id="EJK61042.1"/>
    </source>
</evidence>
<dbReference type="UniPathway" id="UPA00148"/>
<evidence type="ECO:0000256" key="8">
    <source>
        <dbReference type="ARBA" id="ARBA00023136"/>
    </source>
</evidence>
<dbReference type="OrthoDB" id="44032at2759"/>
<comment type="pathway">
    <text evidence="2">Cofactor biosynthesis; adenosylcobalamin biosynthesis.</text>
</comment>
<keyword evidence="11" id="KW-1185">Reference proteome</keyword>
<evidence type="ECO:0000313" key="11">
    <source>
        <dbReference type="Proteomes" id="UP000266841"/>
    </source>
</evidence>
<dbReference type="EMBL" id="AGNL01020464">
    <property type="protein sequence ID" value="EJK61042.1"/>
    <property type="molecule type" value="Genomic_DNA"/>
</dbReference>
<dbReference type="InterPro" id="IPR004485">
    <property type="entry name" value="Cobalamin_biosynth_CobD/CbiB"/>
</dbReference>
<comment type="caution">
    <text evidence="10">The sequence shown here is derived from an EMBL/GenBank/DDBJ whole genome shotgun (WGS) entry which is preliminary data.</text>
</comment>
<dbReference type="PANTHER" id="PTHR34308">
    <property type="entry name" value="COBALAMIN BIOSYNTHESIS PROTEIN CBIB"/>
    <property type="match status" value="1"/>
</dbReference>
<dbReference type="AlphaFoldDB" id="K0SRT2"/>
<sequence length="502" mass="52834">MREGPSVDSTWHRHGLRGPGVSLAEDRAAFYRVRGEAHPPRRDGRPGRRGGHRGCHLEECRARLRELLLVRRLPPGEGRGLRAPGDEAVRAAPPAHADAGPARVRRGRRGVRGGLGLPAAGARRGQAAPRCVRVGQVARRASPRRAPRRDRRGAGEARRGEGAGGGPRVAGPRPAVGVGPPARDGDPVRLGVLDPPRGARAGVVVERSGAVPDLDGASVAAQEHLLDTAPLHGFPADGEILGARADSTNLDGEELATLESLAENLSDGFAAPLFWYCCCGPTGALLYRVVNTLDSTIGYRGRFEWFGKPSARLDDVINLIPARITAVLLIIAAGISGSGDAKAGWRVARADSKLTASPNAGWPMSCLAGLLAVKLEKPKEYPLNKAGSRPDGSSIKSGNKVVHLAAAIARAAAKKLAGLSSSTSTSGSFIVRGLTGPKAHLNGEIGYTLSIRLGDDLWKKACVSHYGVHFENAELGECKILSAGNLRLLFDLPDERPRPDCG</sequence>
<keyword evidence="4" id="KW-1003">Cell membrane</keyword>
<dbReference type="Proteomes" id="UP000266841">
    <property type="component" value="Unassembled WGS sequence"/>
</dbReference>
<protein>
    <recommendedName>
        <fullName evidence="12">Cobalamin biosynthesis protein CobD</fullName>
    </recommendedName>
</protein>
<dbReference type="eggNOG" id="ENOG502SS69">
    <property type="taxonomic scope" value="Eukaryota"/>
</dbReference>
<keyword evidence="7" id="KW-1133">Transmembrane helix</keyword>
<dbReference type="Pfam" id="PF03186">
    <property type="entry name" value="CobD_Cbib"/>
    <property type="match status" value="1"/>
</dbReference>
<name>K0SRT2_THAOC</name>
<dbReference type="GO" id="GO:0005886">
    <property type="term" value="C:plasma membrane"/>
    <property type="evidence" value="ECO:0007669"/>
    <property type="project" value="UniProtKB-SubCell"/>
</dbReference>
<feature type="compositionally biased region" description="Basic and acidic residues" evidence="9">
    <location>
        <begin position="32"/>
        <end position="46"/>
    </location>
</feature>
<dbReference type="GO" id="GO:0048472">
    <property type="term" value="F:threonine-phosphate decarboxylase activity"/>
    <property type="evidence" value="ECO:0007669"/>
    <property type="project" value="InterPro"/>
</dbReference>
<keyword evidence="5" id="KW-0169">Cobalamin biosynthesis</keyword>